<accession>A0A109LFE6</accession>
<dbReference type="Proteomes" id="UP000061348">
    <property type="component" value="Unassembled WGS sequence"/>
</dbReference>
<evidence type="ECO:0000313" key="1">
    <source>
        <dbReference type="EMBL" id="KWV86705.1"/>
    </source>
</evidence>
<protein>
    <submittedName>
        <fullName evidence="1">Uncharacterized protein</fullName>
    </submittedName>
</protein>
<comment type="caution">
    <text evidence="1">The sequence shown here is derived from an EMBL/GenBank/DDBJ whole genome shotgun (WGS) entry which is preliminary data.</text>
</comment>
<evidence type="ECO:0000313" key="2">
    <source>
        <dbReference type="Proteomes" id="UP000061348"/>
    </source>
</evidence>
<sequence>MAGGAVVQAQVAQQLWRQLDFLGSGQQFPPASAEQALQGFYPFQLLVVTLFAQTAQQRRGECCAQVQPVTLAGVVCLAVIEATQQPRGGAMAVAVRHQEAVGIAKYTVQARVVAAPLGNVQAQWRVAVDAVQAGAQVLPGLPQGRGVVSGVVTVDAPALIIFVEQCHGDAGDAPTLGHAAQVFAEHLGQAVEAAHAQLFAHQGGELVVLFALLHPYSVGQQVSDVQQVQGPAVALRLDPAAGMQDLAGSALEVEVQAVSLPLLRRALDTPRAVGTQQGLQGRVGRVGKMLGKQRPQGA</sequence>
<gene>
    <name evidence="1" type="ORF">PFLmoz3_03789</name>
</gene>
<proteinExistence type="predicted"/>
<name>A0A109LFE6_PSEFL</name>
<reference evidence="1 2" key="1">
    <citation type="submission" date="2015-05" db="EMBL/GenBank/DDBJ databases">
        <title>A genomic and transcriptomic approach to investigate the blue pigment phenotype in Pseudomonas fluorescens.</title>
        <authorList>
            <person name="Andreani N.A."/>
            <person name="Cardazzo B."/>
        </authorList>
    </citation>
    <scope>NUCLEOTIDE SEQUENCE [LARGE SCALE GENOMIC DNA]</scope>
    <source>
        <strain evidence="1 2">Ps_22</strain>
    </source>
</reference>
<dbReference type="AlphaFoldDB" id="A0A109LFE6"/>
<organism evidence="1 2">
    <name type="scientific">Pseudomonas fluorescens</name>
    <dbReference type="NCBI Taxonomy" id="294"/>
    <lineage>
        <taxon>Bacteria</taxon>
        <taxon>Pseudomonadati</taxon>
        <taxon>Pseudomonadota</taxon>
        <taxon>Gammaproteobacteria</taxon>
        <taxon>Pseudomonadales</taxon>
        <taxon>Pseudomonadaceae</taxon>
        <taxon>Pseudomonas</taxon>
    </lineage>
</organism>
<dbReference type="EMBL" id="LCYA01000092">
    <property type="protein sequence ID" value="KWV86705.1"/>
    <property type="molecule type" value="Genomic_DNA"/>
</dbReference>